<dbReference type="GO" id="GO:0035770">
    <property type="term" value="C:ribonucleoprotein granule"/>
    <property type="evidence" value="ECO:0007669"/>
    <property type="project" value="TreeGrafter"/>
</dbReference>
<sequence length="269" mass="29039">MECVQPAAGVTDISRVVWAAASLDAKPPALLLHALTARALPGMRSATPHTLTTLLYGLAALGYRPPPAFFTAFFRATAAAMRRTPAKAKNPTDINNTHDCGSSRSSQKGSRVASKTGSNRGLLGSSQPLPVAGSSHVTGRGLARTLWALATLQKDPPSTWLTLATRRLVQELPSCNAHDLTLAALGCAVLGPSLGTRQVSAFGAAVERQRRRRLAMQYERDKVAMVWAWGRLRARIQIDQEEKQRKPQVKGLQQRLRHAASAAQRKANK</sequence>
<dbReference type="GO" id="GO:0009507">
    <property type="term" value="C:chloroplast"/>
    <property type="evidence" value="ECO:0007669"/>
    <property type="project" value="GOC"/>
</dbReference>
<gene>
    <name evidence="2" type="ORF">DTER00134_LOCUS14034</name>
</gene>
<dbReference type="GO" id="GO:1901259">
    <property type="term" value="P:chloroplast rRNA processing"/>
    <property type="evidence" value="ECO:0007669"/>
    <property type="project" value="TreeGrafter"/>
</dbReference>
<name>A0A7S3VPR1_DUNTE</name>
<evidence type="ECO:0000256" key="1">
    <source>
        <dbReference type="SAM" id="MobiDB-lite"/>
    </source>
</evidence>
<organism evidence="2">
    <name type="scientific">Dunaliella tertiolecta</name>
    <name type="common">Green alga</name>
    <dbReference type="NCBI Taxonomy" id="3047"/>
    <lineage>
        <taxon>Eukaryota</taxon>
        <taxon>Viridiplantae</taxon>
        <taxon>Chlorophyta</taxon>
        <taxon>core chlorophytes</taxon>
        <taxon>Chlorophyceae</taxon>
        <taxon>CS clade</taxon>
        <taxon>Chlamydomonadales</taxon>
        <taxon>Dunaliellaceae</taxon>
        <taxon>Dunaliella</taxon>
    </lineage>
</organism>
<protein>
    <submittedName>
        <fullName evidence="2">Uncharacterized protein</fullName>
    </submittedName>
</protein>
<dbReference type="EMBL" id="HBIP01023425">
    <property type="protein sequence ID" value="CAE0498961.1"/>
    <property type="molecule type" value="Transcribed_RNA"/>
</dbReference>
<dbReference type="PANTHER" id="PTHR21228:SF40">
    <property type="entry name" value="LD45607P"/>
    <property type="match status" value="1"/>
</dbReference>
<dbReference type="AlphaFoldDB" id="A0A7S3VPR1"/>
<dbReference type="GO" id="GO:0044528">
    <property type="term" value="P:regulation of mitochondrial mRNA stability"/>
    <property type="evidence" value="ECO:0007669"/>
    <property type="project" value="TreeGrafter"/>
</dbReference>
<feature type="region of interest" description="Disordered" evidence="1">
    <location>
        <begin position="84"/>
        <end position="136"/>
    </location>
</feature>
<feature type="region of interest" description="Disordered" evidence="1">
    <location>
        <begin position="243"/>
        <end position="269"/>
    </location>
</feature>
<dbReference type="GO" id="GO:0003723">
    <property type="term" value="F:RNA binding"/>
    <property type="evidence" value="ECO:0007669"/>
    <property type="project" value="TreeGrafter"/>
</dbReference>
<evidence type="ECO:0000313" key="2">
    <source>
        <dbReference type="EMBL" id="CAE0498961.1"/>
    </source>
</evidence>
<reference evidence="2" key="1">
    <citation type="submission" date="2021-01" db="EMBL/GenBank/DDBJ databases">
        <authorList>
            <person name="Corre E."/>
            <person name="Pelletier E."/>
            <person name="Niang G."/>
            <person name="Scheremetjew M."/>
            <person name="Finn R."/>
            <person name="Kale V."/>
            <person name="Holt S."/>
            <person name="Cochrane G."/>
            <person name="Meng A."/>
            <person name="Brown T."/>
            <person name="Cohen L."/>
        </authorList>
    </citation>
    <scope>NUCLEOTIDE SEQUENCE</scope>
    <source>
        <strain evidence="2">CCMP1320</strain>
    </source>
</reference>
<dbReference type="GO" id="GO:0005759">
    <property type="term" value="C:mitochondrial matrix"/>
    <property type="evidence" value="ECO:0007669"/>
    <property type="project" value="TreeGrafter"/>
</dbReference>
<dbReference type="GO" id="GO:0000963">
    <property type="term" value="P:mitochondrial RNA processing"/>
    <property type="evidence" value="ECO:0007669"/>
    <property type="project" value="TreeGrafter"/>
</dbReference>
<accession>A0A7S3VPR1</accession>
<dbReference type="PANTHER" id="PTHR21228">
    <property type="entry name" value="FAST LEU-RICH DOMAIN-CONTAINING"/>
    <property type="match status" value="1"/>
</dbReference>
<dbReference type="InterPro" id="IPR050870">
    <property type="entry name" value="FAST_kinase"/>
</dbReference>
<feature type="compositionally biased region" description="Polar residues" evidence="1">
    <location>
        <begin position="92"/>
        <end position="128"/>
    </location>
</feature>
<proteinExistence type="predicted"/>